<keyword evidence="8" id="KW-0472">Membrane</keyword>
<name>A0AAV8VH98_9CUCU</name>
<dbReference type="PANTHER" id="PTHR24291">
    <property type="entry name" value="CYTOCHROME P450 FAMILY 4"/>
    <property type="match status" value="1"/>
</dbReference>
<proteinExistence type="inferred from homology"/>
<dbReference type="AlphaFoldDB" id="A0AAV8VH98"/>
<evidence type="ECO:0000256" key="3">
    <source>
        <dbReference type="ARBA" id="ARBA00022617"/>
    </source>
</evidence>
<keyword evidence="10" id="KW-1185">Reference proteome</keyword>
<reference evidence="9 10" key="1">
    <citation type="journal article" date="2023" name="Insect Mol. Biol.">
        <title>Genome sequencing provides insights into the evolution of gene families encoding plant cell wall-degrading enzymes in longhorned beetles.</title>
        <authorList>
            <person name="Shin N.R."/>
            <person name="Okamura Y."/>
            <person name="Kirsch R."/>
            <person name="Pauchet Y."/>
        </authorList>
    </citation>
    <scope>NUCLEOTIDE SEQUENCE [LARGE SCALE GENOMIC DNA]</scope>
    <source>
        <strain evidence="9">EAD_L_NR</strain>
    </source>
</reference>
<dbReference type="PRINTS" id="PR00464">
    <property type="entry name" value="EP450II"/>
</dbReference>
<dbReference type="InterPro" id="IPR050196">
    <property type="entry name" value="Cytochrome_P450_Monoox"/>
</dbReference>
<evidence type="ECO:0000256" key="6">
    <source>
        <dbReference type="ARBA" id="ARBA00023004"/>
    </source>
</evidence>
<organism evidence="9 10">
    <name type="scientific">Exocentrus adspersus</name>
    <dbReference type="NCBI Taxonomy" id="1586481"/>
    <lineage>
        <taxon>Eukaryota</taxon>
        <taxon>Metazoa</taxon>
        <taxon>Ecdysozoa</taxon>
        <taxon>Arthropoda</taxon>
        <taxon>Hexapoda</taxon>
        <taxon>Insecta</taxon>
        <taxon>Pterygota</taxon>
        <taxon>Neoptera</taxon>
        <taxon>Endopterygota</taxon>
        <taxon>Coleoptera</taxon>
        <taxon>Polyphaga</taxon>
        <taxon>Cucujiformia</taxon>
        <taxon>Chrysomeloidea</taxon>
        <taxon>Cerambycidae</taxon>
        <taxon>Lamiinae</taxon>
        <taxon>Acanthocinini</taxon>
        <taxon>Exocentrus</taxon>
    </lineage>
</organism>
<evidence type="ECO:0000256" key="2">
    <source>
        <dbReference type="ARBA" id="ARBA00010617"/>
    </source>
</evidence>
<evidence type="ECO:0000256" key="7">
    <source>
        <dbReference type="ARBA" id="ARBA00023033"/>
    </source>
</evidence>
<protein>
    <recommendedName>
        <fullName evidence="11">Cytochrome P450</fullName>
    </recommendedName>
</protein>
<evidence type="ECO:0000256" key="1">
    <source>
        <dbReference type="ARBA" id="ARBA00001971"/>
    </source>
</evidence>
<keyword evidence="3" id="KW-0349">Heme</keyword>
<keyword evidence="5" id="KW-0560">Oxidoreductase</keyword>
<dbReference type="PANTHER" id="PTHR24291:SF187">
    <property type="entry name" value="CYTOCHROME P450 4AE1-RELATED"/>
    <property type="match status" value="1"/>
</dbReference>
<comment type="cofactor">
    <cofactor evidence="1">
        <name>heme</name>
        <dbReference type="ChEBI" id="CHEBI:30413"/>
    </cofactor>
</comment>
<dbReference type="GO" id="GO:0005506">
    <property type="term" value="F:iron ion binding"/>
    <property type="evidence" value="ECO:0007669"/>
    <property type="project" value="InterPro"/>
</dbReference>
<dbReference type="InterPro" id="IPR001128">
    <property type="entry name" value="Cyt_P450"/>
</dbReference>
<evidence type="ECO:0000256" key="5">
    <source>
        <dbReference type="ARBA" id="ARBA00023002"/>
    </source>
</evidence>
<feature type="transmembrane region" description="Helical" evidence="8">
    <location>
        <begin position="6"/>
        <end position="25"/>
    </location>
</feature>
<evidence type="ECO:0000256" key="4">
    <source>
        <dbReference type="ARBA" id="ARBA00022723"/>
    </source>
</evidence>
<evidence type="ECO:0000256" key="8">
    <source>
        <dbReference type="SAM" id="Phobius"/>
    </source>
</evidence>
<dbReference type="PRINTS" id="PR00385">
    <property type="entry name" value="P450"/>
</dbReference>
<dbReference type="Proteomes" id="UP001159042">
    <property type="component" value="Unassembled WGS sequence"/>
</dbReference>
<keyword evidence="6" id="KW-0408">Iron</keyword>
<comment type="caution">
    <text evidence="9">The sequence shown here is derived from an EMBL/GenBank/DDBJ whole genome shotgun (WGS) entry which is preliminary data.</text>
</comment>
<dbReference type="InterPro" id="IPR002402">
    <property type="entry name" value="Cyt_P450_E_grp-II"/>
</dbReference>
<dbReference type="GO" id="GO:0004497">
    <property type="term" value="F:monooxygenase activity"/>
    <property type="evidence" value="ECO:0007669"/>
    <property type="project" value="UniProtKB-KW"/>
</dbReference>
<dbReference type="Gene3D" id="1.10.630.10">
    <property type="entry name" value="Cytochrome P450"/>
    <property type="match status" value="1"/>
</dbReference>
<keyword evidence="8" id="KW-1133">Transmembrane helix</keyword>
<dbReference type="EMBL" id="JANEYG010000092">
    <property type="protein sequence ID" value="KAJ8913515.1"/>
    <property type="molecule type" value="Genomic_DNA"/>
</dbReference>
<comment type="similarity">
    <text evidence="2">Belongs to the cytochrome P450 family.</text>
</comment>
<evidence type="ECO:0000313" key="9">
    <source>
        <dbReference type="EMBL" id="KAJ8913515.1"/>
    </source>
</evidence>
<evidence type="ECO:0000313" key="10">
    <source>
        <dbReference type="Proteomes" id="UP001159042"/>
    </source>
</evidence>
<keyword evidence="7" id="KW-0503">Monooxygenase</keyword>
<gene>
    <name evidence="9" type="ORF">NQ315_017065</name>
</gene>
<accession>A0AAV8VH98</accession>
<dbReference type="CDD" id="cd20628">
    <property type="entry name" value="CYP4"/>
    <property type="match status" value="1"/>
</dbReference>
<dbReference type="InterPro" id="IPR036396">
    <property type="entry name" value="Cyt_P450_sf"/>
</dbReference>
<sequence>MPVCEYREICVVLAVFVVSLLLLFVKRKYEKKKYFQGIPGPRPTPFVGNALDFLTSSSKTTFLFDVFTCFKSSNRTSLFPEFLSKIMEYTNTYGRVILVYARMDVILLVSDYNLTEHVLSSSKIIDKSNMYDFLHNWLGDGLLTSTGTKWKSRRKMLTPSFHYSILKDCIKIFESVGDKFIRRLGMEEGKPSVDISPLVSLYTLDVICESAMGTSINALDNGHSDYVRSVKTMCTIVADRIFSAVNRLFYVLTPNYFKERKALKILHAHTEAVIEKRIRTRSNKADTEGNVGAKAKHAFLDTLLDCNESLTKAEIREEVDTFMFEGHDTTSSALNFALYSLATNPDVQVGIQAFSNFFYFKKKFQRKVVEEQRRIFHDDVNAKVTLSSLPEMKYLELVIKETLRLYPSVPIIGRKLTEDLVWEGSVFPKGISIAVFIFGIHRNPKYFEDAEAFVPERFKSCDGSKPFSYVPFSAGPRQKFATYEMKTTISKVIRNFELLPSIPKRDLELAPETILVSKNGVHISLRKRKWF</sequence>
<dbReference type="GO" id="GO:0016705">
    <property type="term" value="F:oxidoreductase activity, acting on paired donors, with incorporation or reduction of molecular oxygen"/>
    <property type="evidence" value="ECO:0007669"/>
    <property type="project" value="InterPro"/>
</dbReference>
<dbReference type="Pfam" id="PF00067">
    <property type="entry name" value="p450"/>
    <property type="match status" value="2"/>
</dbReference>
<evidence type="ECO:0008006" key="11">
    <source>
        <dbReference type="Google" id="ProtNLM"/>
    </source>
</evidence>
<keyword evidence="4" id="KW-0479">Metal-binding</keyword>
<keyword evidence="8" id="KW-0812">Transmembrane</keyword>
<dbReference type="SUPFAM" id="SSF48264">
    <property type="entry name" value="Cytochrome P450"/>
    <property type="match status" value="1"/>
</dbReference>
<dbReference type="GO" id="GO:0020037">
    <property type="term" value="F:heme binding"/>
    <property type="evidence" value="ECO:0007669"/>
    <property type="project" value="InterPro"/>
</dbReference>